<dbReference type="PROSITE" id="PS50005">
    <property type="entry name" value="TPR"/>
    <property type="match status" value="1"/>
</dbReference>
<dbReference type="Pfam" id="PF14559">
    <property type="entry name" value="TPR_19"/>
    <property type="match status" value="1"/>
</dbReference>
<keyword evidence="4" id="KW-1133">Transmembrane helix</keyword>
<evidence type="ECO:0000313" key="6">
    <source>
        <dbReference type="Proteomes" id="UP000662185"/>
    </source>
</evidence>
<comment type="caution">
    <text evidence="5">The sequence shown here is derived from an EMBL/GenBank/DDBJ whole genome shotgun (WGS) entry which is preliminary data.</text>
</comment>
<dbReference type="Pfam" id="PF13181">
    <property type="entry name" value="TPR_8"/>
    <property type="match status" value="1"/>
</dbReference>
<dbReference type="RefSeq" id="WP_190564662.1">
    <property type="nucleotide sequence ID" value="NZ_JACJQU010000025.1"/>
</dbReference>
<keyword evidence="4" id="KW-0472">Membrane</keyword>
<dbReference type="Gene3D" id="1.25.40.10">
    <property type="entry name" value="Tetratricopeptide repeat domain"/>
    <property type="match status" value="1"/>
</dbReference>
<keyword evidence="2 3" id="KW-0802">TPR repeat</keyword>
<name>A0A927A3U5_9NOST</name>
<dbReference type="AlphaFoldDB" id="A0A927A3U5"/>
<evidence type="ECO:0000313" key="5">
    <source>
        <dbReference type="EMBL" id="MBD2296541.1"/>
    </source>
</evidence>
<feature type="repeat" description="TPR" evidence="3">
    <location>
        <begin position="67"/>
        <end position="100"/>
    </location>
</feature>
<dbReference type="PANTHER" id="PTHR44943:SF8">
    <property type="entry name" value="TPR REPEAT-CONTAINING PROTEIN MJ0263"/>
    <property type="match status" value="1"/>
</dbReference>
<protein>
    <submittedName>
        <fullName evidence="5">Tetratricopeptide repeat protein</fullName>
    </submittedName>
</protein>
<evidence type="ECO:0000256" key="2">
    <source>
        <dbReference type="ARBA" id="ARBA00022803"/>
    </source>
</evidence>
<dbReference type="InterPro" id="IPR011990">
    <property type="entry name" value="TPR-like_helical_dom_sf"/>
</dbReference>
<proteinExistence type="predicted"/>
<dbReference type="SUPFAM" id="SSF48452">
    <property type="entry name" value="TPR-like"/>
    <property type="match status" value="1"/>
</dbReference>
<reference evidence="6" key="1">
    <citation type="journal article" date="2020" name="ISME J.">
        <title>Comparative genomics reveals insights into cyanobacterial evolution and habitat adaptation.</title>
        <authorList>
            <person name="Chen M.Y."/>
            <person name="Teng W.K."/>
            <person name="Zhao L."/>
            <person name="Hu C.X."/>
            <person name="Zhou Y.K."/>
            <person name="Han B.P."/>
            <person name="Song L.R."/>
            <person name="Shu W.S."/>
        </authorList>
    </citation>
    <scope>NUCLEOTIDE SEQUENCE [LARGE SCALE GENOMIC DNA]</scope>
    <source>
        <strain evidence="6">FACHB-251</strain>
    </source>
</reference>
<gene>
    <name evidence="5" type="ORF">H6G06_24440</name>
</gene>
<keyword evidence="6" id="KW-1185">Reference proteome</keyword>
<organism evidence="5 6">
    <name type="scientific">Anabaena sphaerica FACHB-251</name>
    <dbReference type="NCBI Taxonomy" id="2692883"/>
    <lineage>
        <taxon>Bacteria</taxon>
        <taxon>Bacillati</taxon>
        <taxon>Cyanobacteriota</taxon>
        <taxon>Cyanophyceae</taxon>
        <taxon>Nostocales</taxon>
        <taxon>Nostocaceae</taxon>
        <taxon>Anabaena</taxon>
    </lineage>
</organism>
<accession>A0A927A3U5</accession>
<dbReference type="InterPro" id="IPR019734">
    <property type="entry name" value="TPR_rpt"/>
</dbReference>
<evidence type="ECO:0000256" key="1">
    <source>
        <dbReference type="ARBA" id="ARBA00022737"/>
    </source>
</evidence>
<keyword evidence="1" id="KW-0677">Repeat</keyword>
<feature type="transmembrane region" description="Helical" evidence="4">
    <location>
        <begin position="6"/>
        <end position="28"/>
    </location>
</feature>
<dbReference type="PANTHER" id="PTHR44943">
    <property type="entry name" value="CELLULOSE SYNTHASE OPERON PROTEIN C"/>
    <property type="match status" value="1"/>
</dbReference>
<dbReference type="InterPro" id="IPR051685">
    <property type="entry name" value="Ycf3/AcsC/BcsC/TPR_MFPF"/>
</dbReference>
<evidence type="ECO:0000256" key="4">
    <source>
        <dbReference type="SAM" id="Phobius"/>
    </source>
</evidence>
<evidence type="ECO:0000256" key="3">
    <source>
        <dbReference type="PROSITE-ProRule" id="PRU00339"/>
    </source>
</evidence>
<dbReference type="SMART" id="SM00028">
    <property type="entry name" value="TPR"/>
    <property type="match status" value="3"/>
</dbReference>
<keyword evidence="4" id="KW-0812">Transmembrane</keyword>
<dbReference type="Proteomes" id="UP000662185">
    <property type="component" value="Unassembled WGS sequence"/>
</dbReference>
<dbReference type="EMBL" id="JACJQU010000025">
    <property type="protein sequence ID" value="MBD2296541.1"/>
    <property type="molecule type" value="Genomic_DNA"/>
</dbReference>
<sequence>MLENSPTSNIVAISLVAISIGLLIYFAWKTLITSNLFQKGVNLFQAKDYEGAEAAFRKVIAINSTNDVVRLLLGDILNYQGKIEEAKELFSAVISRSPKNADAYLRLANILLLQKNPEEAIKNLQTSKALFQKQRQPQKAATIDKILKEIGNREQGTGNR</sequence>